<sequence length="143" mass="15715">MDDSRIVLLSGDIGNKLFDKFKEQSGKNFYNCGVAEANMMGVAAGMALSGLRPIIYTITPFTTTRCYEQIRVDACYHNVPVIIVGTGSGFTYAELGPTHHSCEDLAIMRVLPNMTVLAPADEVELRQCLRAALKQKGPVYIRI</sequence>
<accession>A0A382QVH6</accession>
<evidence type="ECO:0000256" key="3">
    <source>
        <dbReference type="ARBA" id="ARBA00023052"/>
    </source>
</evidence>
<keyword evidence="3" id="KW-0786">Thiamine pyrophosphate</keyword>
<dbReference type="AlphaFoldDB" id="A0A382QVH6"/>
<dbReference type="EMBL" id="UINC01117221">
    <property type="protein sequence ID" value="SVC89499.1"/>
    <property type="molecule type" value="Genomic_DNA"/>
</dbReference>
<evidence type="ECO:0000256" key="1">
    <source>
        <dbReference type="ARBA" id="ARBA00001964"/>
    </source>
</evidence>
<dbReference type="InterPro" id="IPR051157">
    <property type="entry name" value="PDH/Transketolase"/>
</dbReference>
<dbReference type="FunFam" id="3.40.50.970:FF:000129">
    <property type="entry name" value="Transketolase"/>
    <property type="match status" value="1"/>
</dbReference>
<name>A0A382QVH6_9ZZZZ</name>
<comment type="cofactor">
    <cofactor evidence="1">
        <name>thiamine diphosphate</name>
        <dbReference type="ChEBI" id="CHEBI:58937"/>
    </cofactor>
</comment>
<dbReference type="InterPro" id="IPR029061">
    <property type="entry name" value="THDP-binding"/>
</dbReference>
<evidence type="ECO:0000313" key="5">
    <source>
        <dbReference type="EMBL" id="SVC89499.1"/>
    </source>
</evidence>
<comment type="similarity">
    <text evidence="2">Belongs to the transketolase family.</text>
</comment>
<dbReference type="Pfam" id="PF02779">
    <property type="entry name" value="Transket_pyr"/>
    <property type="match status" value="1"/>
</dbReference>
<dbReference type="PANTHER" id="PTHR43825:SF5">
    <property type="entry name" value="HYPOTHETICAL TRANSKETOLASE FAMILY PROTEIN"/>
    <property type="match status" value="1"/>
</dbReference>
<feature type="non-terminal residue" evidence="5">
    <location>
        <position position="143"/>
    </location>
</feature>
<feature type="domain" description="Transketolase-like pyrimidine-binding" evidence="4">
    <location>
        <begin position="1"/>
        <end position="143"/>
    </location>
</feature>
<dbReference type="Gene3D" id="3.40.50.970">
    <property type="match status" value="1"/>
</dbReference>
<dbReference type="CDD" id="cd07033">
    <property type="entry name" value="TPP_PYR_DXS_TK_like"/>
    <property type="match status" value="1"/>
</dbReference>
<gene>
    <name evidence="5" type="ORF">METZ01_LOCUS342353</name>
</gene>
<evidence type="ECO:0000259" key="4">
    <source>
        <dbReference type="SMART" id="SM00861"/>
    </source>
</evidence>
<dbReference type="SMART" id="SM00861">
    <property type="entry name" value="Transket_pyr"/>
    <property type="match status" value="1"/>
</dbReference>
<dbReference type="SUPFAM" id="SSF52518">
    <property type="entry name" value="Thiamin diphosphate-binding fold (THDP-binding)"/>
    <property type="match status" value="1"/>
</dbReference>
<proteinExistence type="inferred from homology"/>
<protein>
    <recommendedName>
        <fullName evidence="4">Transketolase-like pyrimidine-binding domain-containing protein</fullName>
    </recommendedName>
</protein>
<reference evidence="5" key="1">
    <citation type="submission" date="2018-05" db="EMBL/GenBank/DDBJ databases">
        <authorList>
            <person name="Lanie J.A."/>
            <person name="Ng W.-L."/>
            <person name="Kazmierczak K.M."/>
            <person name="Andrzejewski T.M."/>
            <person name="Davidsen T.M."/>
            <person name="Wayne K.J."/>
            <person name="Tettelin H."/>
            <person name="Glass J.I."/>
            <person name="Rusch D."/>
            <person name="Podicherti R."/>
            <person name="Tsui H.-C.T."/>
            <person name="Winkler M.E."/>
        </authorList>
    </citation>
    <scope>NUCLEOTIDE SEQUENCE</scope>
</reference>
<evidence type="ECO:0000256" key="2">
    <source>
        <dbReference type="ARBA" id="ARBA00007131"/>
    </source>
</evidence>
<organism evidence="5">
    <name type="scientific">marine metagenome</name>
    <dbReference type="NCBI Taxonomy" id="408172"/>
    <lineage>
        <taxon>unclassified sequences</taxon>
        <taxon>metagenomes</taxon>
        <taxon>ecological metagenomes</taxon>
    </lineage>
</organism>
<dbReference type="PANTHER" id="PTHR43825">
    <property type="entry name" value="PYRUVATE DEHYDROGENASE E1 COMPONENT"/>
    <property type="match status" value="1"/>
</dbReference>
<dbReference type="InterPro" id="IPR005475">
    <property type="entry name" value="Transketolase-like_Pyr-bd"/>
</dbReference>